<organism evidence="2 3">
    <name type="scientific">Haloplasma contractile SSD-17B</name>
    <dbReference type="NCBI Taxonomy" id="1033810"/>
    <lineage>
        <taxon>Bacteria</taxon>
        <taxon>Bacillati</taxon>
        <taxon>Mycoplasmatota</taxon>
        <taxon>Mollicutes</taxon>
        <taxon>Haloplasmatales</taxon>
        <taxon>Haloplasmataceae</taxon>
        <taxon>Haloplasma</taxon>
    </lineage>
</organism>
<feature type="transmembrane region" description="Helical" evidence="1">
    <location>
        <begin position="5"/>
        <end position="27"/>
    </location>
</feature>
<keyword evidence="1" id="KW-1133">Transmembrane helix</keyword>
<dbReference type="RefSeq" id="WP_008824728.1">
    <property type="nucleotide sequence ID" value="NZ_AFNU02000018.1"/>
</dbReference>
<accession>F7PUU6</accession>
<proteinExistence type="predicted"/>
<evidence type="ECO:0000313" key="3">
    <source>
        <dbReference type="Proteomes" id="UP000005707"/>
    </source>
</evidence>
<sequence length="160" mass="17373">MTRKFVVIVVALALIIGVFLDFFTIVIEGIVNLQFGFSLFDLFKAGVTGEIEVLETKLDASAFMGEFGFLQGVLYLMPLVAGLIALIYTIKDNVKFVKIAVNSVLTMSLVTPFYMLFNGRSSDIGFLGKSPFIDVKTSIGFGFILLLTAPVVGIIAVNKS</sequence>
<gene>
    <name evidence="2" type="ORF">HLPCO_002927</name>
</gene>
<keyword evidence="1" id="KW-0472">Membrane</keyword>
<reference evidence="2 3" key="1">
    <citation type="journal article" date="2011" name="J. Bacteriol.">
        <title>Genome sequence of Haloplasma contractile, an unusual contractile bacterium from a deep-sea anoxic brine lake.</title>
        <authorList>
            <person name="Antunes A."/>
            <person name="Alam I."/>
            <person name="El Dorry H."/>
            <person name="Siam R."/>
            <person name="Robertson A."/>
            <person name="Bajic V.B."/>
            <person name="Stingl U."/>
        </authorList>
    </citation>
    <scope>NUCLEOTIDE SEQUENCE [LARGE SCALE GENOMIC DNA]</scope>
    <source>
        <strain evidence="2 3">SSD-17B</strain>
    </source>
</reference>
<keyword evidence="1" id="KW-0812">Transmembrane</keyword>
<feature type="transmembrane region" description="Helical" evidence="1">
    <location>
        <begin position="137"/>
        <end position="157"/>
    </location>
</feature>
<dbReference type="InParanoid" id="F7PUU6"/>
<reference evidence="2 3" key="2">
    <citation type="journal article" date="2013" name="PLoS ONE">
        <title>INDIGO - INtegrated Data Warehouse of MIcrobial GenOmes with Examples from the Red Sea Extremophiles.</title>
        <authorList>
            <person name="Alam I."/>
            <person name="Antunes A."/>
            <person name="Kamau A.A."/>
            <person name="Ba Alawi W."/>
            <person name="Kalkatawi M."/>
            <person name="Stingl U."/>
            <person name="Bajic V.B."/>
        </authorList>
    </citation>
    <scope>NUCLEOTIDE SEQUENCE [LARGE SCALE GENOMIC DNA]</scope>
    <source>
        <strain evidence="2 3">SSD-17B</strain>
    </source>
</reference>
<dbReference type="EMBL" id="AFNU02000018">
    <property type="protein sequence ID" value="ERJ11036.1"/>
    <property type="molecule type" value="Genomic_DNA"/>
</dbReference>
<evidence type="ECO:0000256" key="1">
    <source>
        <dbReference type="SAM" id="Phobius"/>
    </source>
</evidence>
<dbReference type="AlphaFoldDB" id="F7PUU6"/>
<dbReference type="Proteomes" id="UP000005707">
    <property type="component" value="Unassembled WGS sequence"/>
</dbReference>
<protein>
    <submittedName>
        <fullName evidence="2">Uncharacterized protein</fullName>
    </submittedName>
</protein>
<feature type="transmembrane region" description="Helical" evidence="1">
    <location>
        <begin position="67"/>
        <end position="87"/>
    </location>
</feature>
<name>F7PUU6_9MOLU</name>
<comment type="caution">
    <text evidence="2">The sequence shown here is derived from an EMBL/GenBank/DDBJ whole genome shotgun (WGS) entry which is preliminary data.</text>
</comment>
<keyword evidence="3" id="KW-1185">Reference proteome</keyword>
<feature type="transmembrane region" description="Helical" evidence="1">
    <location>
        <begin position="99"/>
        <end position="117"/>
    </location>
</feature>
<evidence type="ECO:0000313" key="2">
    <source>
        <dbReference type="EMBL" id="ERJ11036.1"/>
    </source>
</evidence>